<dbReference type="EMBL" id="NMTQ01000035">
    <property type="protein sequence ID" value="PDX58040.1"/>
    <property type="molecule type" value="Genomic_DNA"/>
</dbReference>
<evidence type="ECO:0000313" key="2">
    <source>
        <dbReference type="Proteomes" id="UP000220752"/>
    </source>
</evidence>
<organism evidence="1 2">
    <name type="scientific">Faecalibacterium langellae</name>
    <dbReference type="NCBI Taxonomy" id="3435293"/>
    <lineage>
        <taxon>Bacteria</taxon>
        <taxon>Bacillati</taxon>
        <taxon>Bacillota</taxon>
        <taxon>Clostridia</taxon>
        <taxon>Eubacteriales</taxon>
        <taxon>Oscillospiraceae</taxon>
        <taxon>Faecalibacterium</taxon>
    </lineage>
</organism>
<evidence type="ECO:0000313" key="1">
    <source>
        <dbReference type="EMBL" id="PDX58040.1"/>
    </source>
</evidence>
<keyword evidence="2" id="KW-1185">Reference proteome</keyword>
<reference evidence="1 2" key="1">
    <citation type="journal article" date="2017" name="Front. Microbiol.">
        <title>New Insights into the Diversity of the Genus Faecalibacterium.</title>
        <authorList>
            <person name="Benevides L."/>
            <person name="Burman S."/>
            <person name="Martin R."/>
            <person name="Robert V."/>
            <person name="Thomas M."/>
            <person name="Miquel S."/>
            <person name="Chain F."/>
            <person name="Sokol H."/>
            <person name="Bermudez-Humaran L.G."/>
            <person name="Morrison M."/>
            <person name="Langella P."/>
            <person name="Azevedo V.A."/>
            <person name="Chatel J.M."/>
            <person name="Soares S."/>
        </authorList>
    </citation>
    <scope>NUCLEOTIDE SEQUENCE [LARGE SCALE GENOMIC DNA]</scope>
    <source>
        <strain evidence="2">CNCM I-4540</strain>
    </source>
</reference>
<dbReference type="AlphaFoldDB" id="A0A2A6Z9K0"/>
<dbReference type="Proteomes" id="UP000220752">
    <property type="component" value="Unassembled WGS sequence"/>
</dbReference>
<protein>
    <submittedName>
        <fullName evidence="1">Uncharacterized protein</fullName>
    </submittedName>
</protein>
<sequence length="238" mass="27683">MGNNLLKYLVKFVTEEAYANDLLDGKLFMRPARYFRSLESENLDHSRGDQTEGAIFADTRGTAVNYLGFFQNDDLPIFCTYTVYENDIADNRIAISKKVIEEFNCEQGFAVLIDYLGFKQDLEKTKAAQGINYCEHTVLYQPPSRDKSKEMFVNGTVENLFYKSPRYQYQREHRVVMGEIIDGVQIIDGKRVPNYFFDGWKKLESKTYKIQEKIHYNPIKISLASSEQSSDFYMLKLP</sequence>
<proteinExistence type="predicted"/>
<gene>
    <name evidence="1" type="ORF">CGS46_10410</name>
</gene>
<name>A0A2A6Z9K0_9FIRM</name>
<comment type="caution">
    <text evidence="1">The sequence shown here is derived from an EMBL/GenBank/DDBJ whole genome shotgun (WGS) entry which is preliminary data.</text>
</comment>
<accession>A0A2A6Z9K0</accession>